<keyword evidence="2" id="KW-1185">Reference proteome</keyword>
<proteinExistence type="predicted"/>
<reference evidence="1 2" key="1">
    <citation type="journal article" date="2022" name="Front. Microbiol.">
        <title>High genomic differentiation and limited gene flow indicate recent cryptic speciation within the genus Laspinema (cyanobacteria).</title>
        <authorList>
            <person name="Stanojkovic A."/>
            <person name="Skoupy S."/>
            <person name="Skaloud P."/>
            <person name="Dvorak P."/>
        </authorList>
    </citation>
    <scope>NUCLEOTIDE SEQUENCE [LARGE SCALE GENOMIC DNA]</scope>
    <source>
        <strain evidence="1 2">D2a</strain>
    </source>
</reference>
<accession>A0ABT2MM70</accession>
<protein>
    <submittedName>
        <fullName evidence="1">Uncharacterized protein</fullName>
    </submittedName>
</protein>
<sequence length="488" mass="56661">MKDLLLQVLGESDTQIKGKPGSEKLKNCGSKDALEKQVVRYKNDIKNDVEFPIIEQFYKIYEGSNAPILGIILTDQSKWIEDSRANTGDAWKKIGSTDGIWWQDSITAWCKAENKNIECYPLHFKIRPGPHNGVADWEQMAQTLGNNFLRNHITFKDRDILFKPSEEATPIKIRRIIIQHSSGTPALSSALYLWGIEQKIAGIENIEFVYIAKDDKNTPPFHTGKHWQWKFKNAQVQELLKISDFNGALAILDSQHEKYKELKEGLEFLDRSVSFNLNYHSILDTKTSLIERISIAVWSEKAFRQRRHWMHWMIRVAGAFELAILWLVYMQGGDKYEWTEKIVEEKPILHYKNSNPLIQVNPISVNRVVTELLANGHFKDNDPPLTLAKIEDKKWLEFCNKFYTNGWRVTPKISLPFIGLRNGLYHQLMGDKVDKFLDEYKIDDDKHPAQVALKYLDYVIELAGLKQEVENKVQTYQQKVKKIEGWLV</sequence>
<name>A0ABT2MM70_9CYAN</name>
<evidence type="ECO:0000313" key="1">
    <source>
        <dbReference type="EMBL" id="MCT7965100.1"/>
    </source>
</evidence>
<organism evidence="1 2">
    <name type="scientific">Laspinema palackyanum D2a</name>
    <dbReference type="NCBI Taxonomy" id="2953684"/>
    <lineage>
        <taxon>Bacteria</taxon>
        <taxon>Bacillati</taxon>
        <taxon>Cyanobacteriota</taxon>
        <taxon>Cyanophyceae</taxon>
        <taxon>Oscillatoriophycideae</taxon>
        <taxon>Oscillatoriales</taxon>
        <taxon>Laspinemataceae</taxon>
        <taxon>Laspinema</taxon>
        <taxon>Laspinema palackyanum</taxon>
    </lineage>
</organism>
<dbReference type="EMBL" id="JAMXFF010000002">
    <property type="protein sequence ID" value="MCT7965100.1"/>
    <property type="molecule type" value="Genomic_DNA"/>
</dbReference>
<dbReference type="RefSeq" id="WP_368004820.1">
    <property type="nucleotide sequence ID" value="NZ_JAMXFF010000002.1"/>
</dbReference>
<evidence type="ECO:0000313" key="2">
    <source>
        <dbReference type="Proteomes" id="UP001525890"/>
    </source>
</evidence>
<gene>
    <name evidence="1" type="ORF">NG799_01975</name>
</gene>
<dbReference type="Proteomes" id="UP001525890">
    <property type="component" value="Unassembled WGS sequence"/>
</dbReference>
<comment type="caution">
    <text evidence="1">The sequence shown here is derived from an EMBL/GenBank/DDBJ whole genome shotgun (WGS) entry which is preliminary data.</text>
</comment>